<evidence type="ECO:0000313" key="1">
    <source>
        <dbReference type="EMBL" id="SIR91304.1"/>
    </source>
</evidence>
<organism evidence="1 2">
    <name type="scientific">Roseovarius nanhaiticus</name>
    <dbReference type="NCBI Taxonomy" id="573024"/>
    <lineage>
        <taxon>Bacteria</taxon>
        <taxon>Pseudomonadati</taxon>
        <taxon>Pseudomonadota</taxon>
        <taxon>Alphaproteobacteria</taxon>
        <taxon>Rhodobacterales</taxon>
        <taxon>Roseobacteraceae</taxon>
        <taxon>Roseovarius</taxon>
    </lineage>
</organism>
<keyword evidence="2" id="KW-1185">Reference proteome</keyword>
<dbReference type="AlphaFoldDB" id="A0A1N7ETF8"/>
<proteinExistence type="predicted"/>
<reference evidence="1 2" key="1">
    <citation type="submission" date="2017-01" db="EMBL/GenBank/DDBJ databases">
        <authorList>
            <person name="Mah S.A."/>
            <person name="Swanson W.J."/>
            <person name="Moy G.W."/>
            <person name="Vacquier V.D."/>
        </authorList>
    </citation>
    <scope>NUCLEOTIDE SEQUENCE [LARGE SCALE GENOMIC DNA]</scope>
    <source>
        <strain evidence="1 2">DSM 29590</strain>
    </source>
</reference>
<dbReference type="InterPro" id="IPR045616">
    <property type="entry name" value="DUF6446"/>
</dbReference>
<dbReference type="Pfam" id="PF20044">
    <property type="entry name" value="DUF6446"/>
    <property type="match status" value="1"/>
</dbReference>
<accession>A0A1N7ETF8</accession>
<name>A0A1N7ETF8_9RHOB</name>
<dbReference type="EMBL" id="FTNV01000001">
    <property type="protein sequence ID" value="SIR91304.1"/>
    <property type="molecule type" value="Genomic_DNA"/>
</dbReference>
<dbReference type="Proteomes" id="UP000186019">
    <property type="component" value="Unassembled WGS sequence"/>
</dbReference>
<sequence length="174" mass="19142">MGKFLALLLLACAAGGGALMYYQQVYAYYDEVEPNGETDVQITSMITDAPELVLYDDFRAIDATSSPIRYRACFNTSMSHAMLTETYVLDDGAVPLTAPGWFDCFDAREIGAAIEVGEALAFTGTENIEYGIDRVVAIHEDGRGWVWDQLNRCGEIVFDGNRAPDDCPEPPEGY</sequence>
<protein>
    <recommendedName>
        <fullName evidence="3">Histidine kinase</fullName>
    </recommendedName>
</protein>
<dbReference type="OrthoDB" id="7819947at2"/>
<dbReference type="RefSeq" id="WP_076530715.1">
    <property type="nucleotide sequence ID" value="NZ_FOAC01000001.1"/>
</dbReference>
<evidence type="ECO:0000313" key="2">
    <source>
        <dbReference type="Proteomes" id="UP000186019"/>
    </source>
</evidence>
<evidence type="ECO:0008006" key="3">
    <source>
        <dbReference type="Google" id="ProtNLM"/>
    </source>
</evidence>
<gene>
    <name evidence="1" type="ORF">SAMN05421666_0510</name>
</gene>
<dbReference type="STRING" id="573024.SAMN05216208_1625"/>